<feature type="compositionally biased region" description="Basic and acidic residues" evidence="2">
    <location>
        <begin position="249"/>
        <end position="273"/>
    </location>
</feature>
<feature type="region of interest" description="Disordered" evidence="2">
    <location>
        <begin position="223"/>
        <end position="300"/>
    </location>
</feature>
<feature type="coiled-coil region" evidence="1">
    <location>
        <begin position="19"/>
        <end position="75"/>
    </location>
</feature>
<dbReference type="OMA" id="CEENHNK"/>
<sequence>MTDLKDGMAEKLEKIMAKLEVMDCRFATLEQKIDSTKAEVVEVVNSSLLPLTNKLQLVEEKVINLEDRMTKVENKIPSQVQRRNNVLLYNVPEIVNEYYEELEKQVMDVFRNNLGTDIAKSEIKWLKRLGSRAPHSSRPILITLNSFSRKREVLKASKKLTGTVLSLSDDFSPEIRSIRKQLLPYRKDAIESGLKCTFKFDKLVIGGKEFTLDQLKNLKKLKLSSSGSESEERGKLRRNPGRKVKKMKKRDEVGKTKGKNEEKKPDKDTESLRKWLIQTPTCSKTNTHPSKKKKVESSPE</sequence>
<reference evidence="3" key="1">
    <citation type="submission" date="2015-05" db="UniProtKB">
        <authorList>
            <consortium name="EnsemblMetazoa"/>
        </authorList>
    </citation>
    <scope>IDENTIFICATION</scope>
</reference>
<keyword evidence="1" id="KW-0175">Coiled coil</keyword>
<dbReference type="InParanoid" id="T1I5F5"/>
<proteinExistence type="predicted"/>
<dbReference type="STRING" id="13249.T1I5F5"/>
<dbReference type="Proteomes" id="UP000015103">
    <property type="component" value="Unassembled WGS sequence"/>
</dbReference>
<evidence type="ECO:0000256" key="2">
    <source>
        <dbReference type="SAM" id="MobiDB-lite"/>
    </source>
</evidence>
<evidence type="ECO:0000313" key="3">
    <source>
        <dbReference type="EnsemblMetazoa" id="RPRC011524-PA"/>
    </source>
</evidence>
<evidence type="ECO:0000313" key="4">
    <source>
        <dbReference type="Proteomes" id="UP000015103"/>
    </source>
</evidence>
<protein>
    <submittedName>
        <fullName evidence="3">Uncharacterized protein</fullName>
    </submittedName>
</protein>
<name>T1I5F5_RHOPR</name>
<feature type="compositionally biased region" description="Basic residues" evidence="2">
    <location>
        <begin position="235"/>
        <end position="248"/>
    </location>
</feature>
<organism evidence="3 4">
    <name type="scientific">Rhodnius prolixus</name>
    <name type="common">Triatomid bug</name>
    <dbReference type="NCBI Taxonomy" id="13249"/>
    <lineage>
        <taxon>Eukaryota</taxon>
        <taxon>Metazoa</taxon>
        <taxon>Ecdysozoa</taxon>
        <taxon>Arthropoda</taxon>
        <taxon>Hexapoda</taxon>
        <taxon>Insecta</taxon>
        <taxon>Pterygota</taxon>
        <taxon>Neoptera</taxon>
        <taxon>Paraneoptera</taxon>
        <taxon>Hemiptera</taxon>
        <taxon>Heteroptera</taxon>
        <taxon>Panheteroptera</taxon>
        <taxon>Cimicomorpha</taxon>
        <taxon>Reduviidae</taxon>
        <taxon>Triatominae</taxon>
        <taxon>Rhodnius</taxon>
    </lineage>
</organism>
<dbReference type="VEuPathDB" id="VectorBase:RPRC011524"/>
<dbReference type="HOGENOM" id="CLU_928468_0_0_1"/>
<dbReference type="eggNOG" id="ENOG502SNAA">
    <property type="taxonomic scope" value="Eukaryota"/>
</dbReference>
<keyword evidence="4" id="KW-1185">Reference proteome</keyword>
<dbReference type="Gene3D" id="3.30.70.1820">
    <property type="entry name" value="L1 transposable element, RRM domain"/>
    <property type="match status" value="1"/>
</dbReference>
<feature type="compositionally biased region" description="Polar residues" evidence="2">
    <location>
        <begin position="278"/>
        <end position="288"/>
    </location>
</feature>
<dbReference type="AlphaFoldDB" id="T1I5F5"/>
<accession>T1I5F5</accession>
<evidence type="ECO:0000256" key="1">
    <source>
        <dbReference type="SAM" id="Coils"/>
    </source>
</evidence>
<dbReference type="EnsemblMetazoa" id="RPRC011524-RA">
    <property type="protein sequence ID" value="RPRC011524-PA"/>
    <property type="gene ID" value="RPRC011524"/>
</dbReference>
<dbReference type="EMBL" id="ACPB03008489">
    <property type="status" value="NOT_ANNOTATED_CDS"/>
    <property type="molecule type" value="Genomic_DNA"/>
</dbReference>